<name>A0AAN8Q494_PATCE</name>
<protein>
    <recommendedName>
        <fullName evidence="1">Reverse transcriptase domain-containing protein</fullName>
    </recommendedName>
</protein>
<dbReference type="AlphaFoldDB" id="A0AAN8Q494"/>
<dbReference type="InterPro" id="IPR000477">
    <property type="entry name" value="RT_dom"/>
</dbReference>
<evidence type="ECO:0000313" key="3">
    <source>
        <dbReference type="Proteomes" id="UP001347796"/>
    </source>
</evidence>
<feature type="domain" description="Reverse transcriptase" evidence="1">
    <location>
        <begin position="556"/>
        <end position="836"/>
    </location>
</feature>
<dbReference type="Proteomes" id="UP001347796">
    <property type="component" value="Unassembled WGS sequence"/>
</dbReference>
<evidence type="ECO:0000259" key="1">
    <source>
        <dbReference type="PROSITE" id="PS50878"/>
    </source>
</evidence>
<dbReference type="SUPFAM" id="SSF56219">
    <property type="entry name" value="DNase I-like"/>
    <property type="match status" value="1"/>
</dbReference>
<dbReference type="PANTHER" id="PTHR46670:SF3">
    <property type="entry name" value="ENDONUCLEASE_EXONUCLEASE_PHOSPHATASE DOMAIN-CONTAINING PROTEIN"/>
    <property type="match status" value="1"/>
</dbReference>
<dbReference type="CDD" id="cd01650">
    <property type="entry name" value="RT_nLTR_like"/>
    <property type="match status" value="1"/>
</dbReference>
<dbReference type="InterPro" id="IPR036691">
    <property type="entry name" value="Endo/exonu/phosph_ase_sf"/>
</dbReference>
<dbReference type="SUPFAM" id="SSF56672">
    <property type="entry name" value="DNA/RNA polymerases"/>
    <property type="match status" value="1"/>
</dbReference>
<dbReference type="InterPro" id="IPR043502">
    <property type="entry name" value="DNA/RNA_pol_sf"/>
</dbReference>
<dbReference type="Pfam" id="PF00078">
    <property type="entry name" value="RVT_1"/>
    <property type="match status" value="1"/>
</dbReference>
<dbReference type="Gene3D" id="3.60.10.10">
    <property type="entry name" value="Endonuclease/exonuclease/phosphatase"/>
    <property type="match status" value="1"/>
</dbReference>
<keyword evidence="3" id="KW-1185">Reference proteome</keyword>
<reference evidence="2 3" key="1">
    <citation type="submission" date="2024-01" db="EMBL/GenBank/DDBJ databases">
        <title>The genome of the rayed Mediterranean limpet Patella caerulea (Linnaeus, 1758).</title>
        <authorList>
            <person name="Anh-Thu Weber A."/>
            <person name="Halstead-Nussloch G."/>
        </authorList>
    </citation>
    <scope>NUCLEOTIDE SEQUENCE [LARGE SCALE GENOMIC DNA]</scope>
    <source>
        <strain evidence="2">AATW-2023a</strain>
        <tissue evidence="2">Whole specimen</tissue>
    </source>
</reference>
<proteinExistence type="predicted"/>
<gene>
    <name evidence="2" type="ORF">SNE40_002904</name>
</gene>
<evidence type="ECO:0000313" key="2">
    <source>
        <dbReference type="EMBL" id="KAK6191165.1"/>
    </source>
</evidence>
<sequence length="1032" mass="117860">MNTGKHIVRYQSNELIQISCSKLSHSGLDNQVFSLIKQLGLSINKPTKRGKRGGRRKQYQSVNQFKTNSLYCDHSPIKQISLLKFGLWNAQSAKNKTTDINELIFENEYDVLFLTETWLRPDGDDAKVRDMIPLGYHIKHIPRTSGIGGGIAMIFKDSLTLQPFKPAQTFLSFELLGTVISVGGKSLRFLCIYKPPPSKKNKSTDKLFIDEFSALTDILDQKQETTIILGDFNVHFDVPDNGLTKNLCTILDNHDLKQLVPLPTHKSGHIIDWIVTRDDSNIQQIEVEDKQLSDHFIISFHLNFAKPLPSRQIIQIRNIKKINIDEFQNDIIQSNLICNPPDDLDEIVDLYNTTLSELLDKHAPLQTKSVRINKNAPWITPSILESRKRRRKCERKWRKTRLEIDRQVYNRCRNITTNLVKKSKAEYYIKVIEDNVDNPKALFGTLNYLLGKSHDVIYPKEDDVNNVTNFNTYFIEKIAKIRTSFNMVNVVSDTCAIDHAQLCEGFQYFNPIRKDELRNIIIQSKPTSCALDPIPTSLLIQVLDVLLPVLTKIVNTSMKLGIVPQSFKHAIIKPLLKKPSLDPELLKNYRPVSNLPFISKILEKVVKMQLVSYLDRTNLWDKFQSAYRTAHSTETALNCVLNAAKESVDKGEVSILVLLDLSAAFDTIDHMKLLQRLDFEYGISSTVLNWCSSYLSQRSQAVVVRQSVSTPVTLTCGVPQGSVLGPILFCLYTKPLVDLLNRYLITHHSYADDTQLFNSFLPSHTSQVAACHQLENCIDDVQKWMDDNMLKLNSDKTEAILIGPKSRLKKCKVQSLKINESIIPFASSVKNLGIHIDSSLTMETHVSYLCKISHYHLRNIGSIRHLITRDTAATLVRCMVMSRLDYGNSLFIGTSKQQIQRLQQIQNKCARIVTRTKQRCHISPVLDSLHWLRISERIEFKILCLTYQSVSKMAPTYLQDLVHPYVPSRCLSSSDQFLLKTPSYNLKTFGARSFSYASATLWNNLPLKLKSSKTLSSFKSNLKTYLFKRYNQ</sequence>
<dbReference type="Pfam" id="PF03372">
    <property type="entry name" value="Exo_endo_phos"/>
    <property type="match status" value="1"/>
</dbReference>
<dbReference type="PANTHER" id="PTHR46670">
    <property type="entry name" value="ENDO/EXONUCLEASE/PHOSPHATASE DOMAIN-CONTAINING PROTEIN"/>
    <property type="match status" value="1"/>
</dbReference>
<dbReference type="EMBL" id="JAZGQO010000002">
    <property type="protein sequence ID" value="KAK6191165.1"/>
    <property type="molecule type" value="Genomic_DNA"/>
</dbReference>
<comment type="caution">
    <text evidence="2">The sequence shown here is derived from an EMBL/GenBank/DDBJ whole genome shotgun (WGS) entry which is preliminary data.</text>
</comment>
<dbReference type="InterPro" id="IPR005135">
    <property type="entry name" value="Endo/exonuclease/phosphatase"/>
</dbReference>
<dbReference type="GO" id="GO:0003824">
    <property type="term" value="F:catalytic activity"/>
    <property type="evidence" value="ECO:0007669"/>
    <property type="project" value="InterPro"/>
</dbReference>
<organism evidence="2 3">
    <name type="scientific">Patella caerulea</name>
    <name type="common">Rayed Mediterranean limpet</name>
    <dbReference type="NCBI Taxonomy" id="87958"/>
    <lineage>
        <taxon>Eukaryota</taxon>
        <taxon>Metazoa</taxon>
        <taxon>Spiralia</taxon>
        <taxon>Lophotrochozoa</taxon>
        <taxon>Mollusca</taxon>
        <taxon>Gastropoda</taxon>
        <taxon>Patellogastropoda</taxon>
        <taxon>Patelloidea</taxon>
        <taxon>Patellidae</taxon>
        <taxon>Patella</taxon>
    </lineage>
</organism>
<accession>A0AAN8Q494</accession>
<dbReference type="PROSITE" id="PS50878">
    <property type="entry name" value="RT_POL"/>
    <property type="match status" value="1"/>
</dbReference>